<keyword evidence="3" id="KW-0804">Transcription</keyword>
<dbReference type="PANTHER" id="PTHR31602:SF81">
    <property type="entry name" value="GROWTH-REGULATING FACTOR 9"/>
    <property type="match status" value="1"/>
</dbReference>
<dbReference type="GO" id="GO:0005524">
    <property type="term" value="F:ATP binding"/>
    <property type="evidence" value="ECO:0007669"/>
    <property type="project" value="UniProtKB-UniRule"/>
</dbReference>
<comment type="caution">
    <text evidence="5">The sequence shown here is derived from an EMBL/GenBank/DDBJ whole genome shotgun (WGS) entry which is preliminary data.</text>
</comment>
<evidence type="ECO:0000256" key="2">
    <source>
        <dbReference type="PROSITE-ProRule" id="PRU01002"/>
    </source>
</evidence>
<comment type="subcellular location">
    <subcellularLocation>
        <location evidence="3">Nucleus</location>
    </subcellularLocation>
</comment>
<feature type="domain" description="WRC" evidence="4">
    <location>
        <begin position="61"/>
        <end position="105"/>
    </location>
</feature>
<dbReference type="InterPro" id="IPR031137">
    <property type="entry name" value="GRF"/>
</dbReference>
<evidence type="ECO:0000259" key="4">
    <source>
        <dbReference type="PROSITE" id="PS51667"/>
    </source>
</evidence>
<dbReference type="Pfam" id="PF08879">
    <property type="entry name" value="WRC"/>
    <property type="match status" value="2"/>
</dbReference>
<evidence type="ECO:0000313" key="5">
    <source>
        <dbReference type="EMBL" id="KAK4411308.1"/>
    </source>
</evidence>
<keyword evidence="3" id="KW-0010">Activator</keyword>
<protein>
    <recommendedName>
        <fullName evidence="3">Growth-regulating factor</fullName>
    </recommendedName>
</protein>
<comment type="function">
    <text evidence="3">Transcription activator.</text>
</comment>
<organism evidence="5 6">
    <name type="scientific">Sesamum angolense</name>
    <dbReference type="NCBI Taxonomy" id="2727404"/>
    <lineage>
        <taxon>Eukaryota</taxon>
        <taxon>Viridiplantae</taxon>
        <taxon>Streptophyta</taxon>
        <taxon>Embryophyta</taxon>
        <taxon>Tracheophyta</taxon>
        <taxon>Spermatophyta</taxon>
        <taxon>Magnoliopsida</taxon>
        <taxon>eudicotyledons</taxon>
        <taxon>Gunneridae</taxon>
        <taxon>Pentapetalae</taxon>
        <taxon>asterids</taxon>
        <taxon>lamiids</taxon>
        <taxon>Lamiales</taxon>
        <taxon>Pedaliaceae</taxon>
        <taxon>Sesamum</taxon>
    </lineage>
</organism>
<evidence type="ECO:0000256" key="3">
    <source>
        <dbReference type="RuleBase" id="RU367127"/>
    </source>
</evidence>
<dbReference type="PANTHER" id="PTHR31602">
    <property type="entry name" value="GROWTH-REGULATING FACTOR 5"/>
    <property type="match status" value="1"/>
</dbReference>
<dbReference type="PROSITE" id="PS51667">
    <property type="entry name" value="WRC"/>
    <property type="match status" value="2"/>
</dbReference>
<evidence type="ECO:0000313" key="6">
    <source>
        <dbReference type="Proteomes" id="UP001289374"/>
    </source>
</evidence>
<accession>A0AAE1XGC6</accession>
<dbReference type="GO" id="GO:0005634">
    <property type="term" value="C:nucleus"/>
    <property type="evidence" value="ECO:0007669"/>
    <property type="project" value="UniProtKB-SubCell"/>
</dbReference>
<keyword evidence="6" id="KW-1185">Reference proteome</keyword>
<dbReference type="EMBL" id="JACGWL010000001">
    <property type="protein sequence ID" value="KAK4411308.1"/>
    <property type="molecule type" value="Genomic_DNA"/>
</dbReference>
<feature type="domain" description="WRC" evidence="4">
    <location>
        <begin position="225"/>
        <end position="269"/>
    </location>
</feature>
<dbReference type="GO" id="GO:0032502">
    <property type="term" value="P:developmental process"/>
    <property type="evidence" value="ECO:0007669"/>
    <property type="project" value="InterPro"/>
</dbReference>
<dbReference type="GO" id="GO:0006351">
    <property type="term" value="P:DNA-templated transcription"/>
    <property type="evidence" value="ECO:0007669"/>
    <property type="project" value="UniProtKB-UniRule"/>
</dbReference>
<comment type="similarity">
    <text evidence="3">Belongs to the GRF family.</text>
</comment>
<comment type="caution">
    <text evidence="2">Lacks conserved residue(s) required for the propagation of feature annotation.</text>
</comment>
<gene>
    <name evidence="5" type="ORF">Sango_0203800</name>
</gene>
<keyword evidence="1 3" id="KW-0539">Nucleus</keyword>
<reference evidence="5" key="1">
    <citation type="submission" date="2020-06" db="EMBL/GenBank/DDBJ databases">
        <authorList>
            <person name="Li T."/>
            <person name="Hu X."/>
            <person name="Zhang T."/>
            <person name="Song X."/>
            <person name="Zhang H."/>
            <person name="Dai N."/>
            <person name="Sheng W."/>
            <person name="Hou X."/>
            <person name="Wei L."/>
        </authorList>
    </citation>
    <scope>NUCLEOTIDE SEQUENCE</scope>
    <source>
        <strain evidence="5">K16</strain>
        <tissue evidence="5">Leaf</tissue>
    </source>
</reference>
<keyword evidence="3" id="KW-0805">Transcription regulation</keyword>
<name>A0AAE1XGC6_9LAMI</name>
<proteinExistence type="inferred from homology"/>
<evidence type="ECO:0000256" key="1">
    <source>
        <dbReference type="ARBA" id="ARBA00023242"/>
    </source>
</evidence>
<dbReference type="InterPro" id="IPR014977">
    <property type="entry name" value="WRC_dom"/>
</dbReference>
<reference evidence="5" key="2">
    <citation type="journal article" date="2024" name="Plant">
        <title>Genomic evolution and insights into agronomic trait innovations of Sesamum species.</title>
        <authorList>
            <person name="Miao H."/>
            <person name="Wang L."/>
            <person name="Qu L."/>
            <person name="Liu H."/>
            <person name="Sun Y."/>
            <person name="Le M."/>
            <person name="Wang Q."/>
            <person name="Wei S."/>
            <person name="Zheng Y."/>
            <person name="Lin W."/>
            <person name="Duan Y."/>
            <person name="Cao H."/>
            <person name="Xiong S."/>
            <person name="Wang X."/>
            <person name="Wei L."/>
            <person name="Li C."/>
            <person name="Ma Q."/>
            <person name="Ju M."/>
            <person name="Zhao R."/>
            <person name="Li G."/>
            <person name="Mu C."/>
            <person name="Tian Q."/>
            <person name="Mei H."/>
            <person name="Zhang T."/>
            <person name="Gao T."/>
            <person name="Zhang H."/>
        </authorList>
    </citation>
    <scope>NUCLEOTIDE SEQUENCE</scope>
    <source>
        <strain evidence="5">K16</strain>
    </source>
</reference>
<sequence>MSSTAKFCLQFHSSGVPVPFHLFLPIWTSVFNSLGPAIYKKYPSFIGISPENSGHSCSMMDPEPGRCRRTDGRKWRCSKNVVPLQKYCERHMHRGRQGSRKHVETIENIWRTDNKTSDVNRMAIVSLVTSDIDNGIAIAAQSDLHPRQPCSNYSIGVPETVRRDEDCDALLAIRTTIAAGSLGNEINKNTNVDDATTSTSLSSNYNSNPKGGKVSLELGSKNVIETQRLRCRRTDGKKWQCRRDAIPHQKYCEAHMHRGAKRFMLNPQFASDPLATSARMARVSCNTGSSLDNGST</sequence>
<comment type="domain">
    <text evidence="3">The QLQ domain and WRC domain may be involved in protein-protein interaction and DNA-binding, respectively.</text>
</comment>
<dbReference type="AlphaFoldDB" id="A0AAE1XGC6"/>
<dbReference type="Proteomes" id="UP001289374">
    <property type="component" value="Unassembled WGS sequence"/>
</dbReference>